<accession>E1Y940</accession>
<evidence type="ECO:0000256" key="1">
    <source>
        <dbReference type="SAM" id="Phobius"/>
    </source>
</evidence>
<evidence type="ECO:0000313" key="2">
    <source>
        <dbReference type="EMBL" id="CBX27084.1"/>
    </source>
</evidence>
<name>E1Y940_9BACT</name>
<keyword evidence="1" id="KW-0472">Membrane</keyword>
<dbReference type="AlphaFoldDB" id="E1Y940"/>
<gene>
    <name evidence="2" type="ORF">N47_A11130</name>
</gene>
<feature type="transmembrane region" description="Helical" evidence="1">
    <location>
        <begin position="6"/>
        <end position="30"/>
    </location>
</feature>
<dbReference type="EMBL" id="FR695864">
    <property type="protein sequence ID" value="CBX27084.1"/>
    <property type="molecule type" value="Genomic_DNA"/>
</dbReference>
<sequence length="60" mass="6356">MNIGGVSIVLIGGIINFCLLLFQLLSGLHYIKVPLGVHKKTGIALVLFAFIHGLLGILAD</sequence>
<keyword evidence="1" id="KW-0812">Transmembrane</keyword>
<feature type="transmembrane region" description="Helical" evidence="1">
    <location>
        <begin position="42"/>
        <end position="59"/>
    </location>
</feature>
<reference evidence="2" key="1">
    <citation type="journal article" date="2011" name="Environ. Microbiol.">
        <title>Genomic insights into the metabolic potential of the polycyclic aromatic hydrocarbon degrading sulfate-reducing Deltaproteobacterium N47.</title>
        <authorList>
            <person name="Bergmann F."/>
            <person name="Selesi D."/>
            <person name="Weinmaier T."/>
            <person name="Tischler P."/>
            <person name="Rattei T."/>
            <person name="Meckenstock R.U."/>
        </authorList>
    </citation>
    <scope>NUCLEOTIDE SEQUENCE</scope>
</reference>
<organism evidence="2">
    <name type="scientific">uncultured Desulfobacterium sp</name>
    <dbReference type="NCBI Taxonomy" id="201089"/>
    <lineage>
        <taxon>Bacteria</taxon>
        <taxon>Pseudomonadati</taxon>
        <taxon>Thermodesulfobacteriota</taxon>
        <taxon>Desulfobacteria</taxon>
        <taxon>Desulfobacterales</taxon>
        <taxon>Desulfobacteriaceae</taxon>
        <taxon>Desulfobacterium</taxon>
        <taxon>environmental samples</taxon>
    </lineage>
</organism>
<protein>
    <submittedName>
        <fullName evidence="2">Uncharacterized protein</fullName>
    </submittedName>
</protein>
<keyword evidence="1" id="KW-1133">Transmembrane helix</keyword>
<proteinExistence type="predicted"/>